<keyword evidence="3" id="KW-1185">Reference proteome</keyword>
<protein>
    <submittedName>
        <fullName evidence="2">Uncharacterized protein</fullName>
    </submittedName>
</protein>
<name>A0A5J6MNM4_9PROT</name>
<feature type="chain" id="PRO_5023820359" evidence="1">
    <location>
        <begin position="24"/>
        <end position="85"/>
    </location>
</feature>
<dbReference type="RefSeq" id="WP_151179354.1">
    <property type="nucleotide sequence ID" value="NZ_CP042906.1"/>
</dbReference>
<evidence type="ECO:0000256" key="1">
    <source>
        <dbReference type="SAM" id="SignalP"/>
    </source>
</evidence>
<evidence type="ECO:0000313" key="2">
    <source>
        <dbReference type="EMBL" id="QEX19272.1"/>
    </source>
</evidence>
<proteinExistence type="predicted"/>
<sequence>MFQRLLLAAALAAALALPGLAHADEPEACEQVLKRLDDALKTATLSDEQKAQVTGLRKQGLEKCKLEKDAEADADFQAALKILGQ</sequence>
<gene>
    <name evidence="2" type="ORF">FRZ44_45850</name>
</gene>
<dbReference type="Proteomes" id="UP000326202">
    <property type="component" value="Chromosome"/>
</dbReference>
<feature type="signal peptide" evidence="1">
    <location>
        <begin position="1"/>
        <end position="23"/>
    </location>
</feature>
<organism evidence="2 3">
    <name type="scientific">Hypericibacter terrae</name>
    <dbReference type="NCBI Taxonomy" id="2602015"/>
    <lineage>
        <taxon>Bacteria</taxon>
        <taxon>Pseudomonadati</taxon>
        <taxon>Pseudomonadota</taxon>
        <taxon>Alphaproteobacteria</taxon>
        <taxon>Rhodospirillales</taxon>
        <taxon>Dongiaceae</taxon>
        <taxon>Hypericibacter</taxon>
    </lineage>
</organism>
<evidence type="ECO:0000313" key="3">
    <source>
        <dbReference type="Proteomes" id="UP000326202"/>
    </source>
</evidence>
<accession>A0A5J6MNM4</accession>
<dbReference type="AlphaFoldDB" id="A0A5J6MNM4"/>
<dbReference type="EMBL" id="CP042906">
    <property type="protein sequence ID" value="QEX19272.1"/>
    <property type="molecule type" value="Genomic_DNA"/>
</dbReference>
<reference evidence="2 3" key="1">
    <citation type="submission" date="2019-08" db="EMBL/GenBank/DDBJ databases">
        <title>Hyperibacter terrae gen. nov., sp. nov. and Hyperibacter viscosus sp. nov., two new members in the family Rhodospirillaceae isolated from the rhizosphere of Hypericum perforatum.</title>
        <authorList>
            <person name="Noviana Z."/>
        </authorList>
    </citation>
    <scope>NUCLEOTIDE SEQUENCE [LARGE SCALE GENOMIC DNA]</scope>
    <source>
        <strain evidence="2 3">R5913</strain>
    </source>
</reference>
<keyword evidence="1" id="KW-0732">Signal</keyword>
<dbReference type="KEGG" id="htq:FRZ44_45850"/>